<name>A0ABU7SNW0_9ACTN</name>
<organism evidence="2 3">
    <name type="scientific">Plantactinospora veratri</name>
    <dbReference type="NCBI Taxonomy" id="1436122"/>
    <lineage>
        <taxon>Bacteria</taxon>
        <taxon>Bacillati</taxon>
        <taxon>Actinomycetota</taxon>
        <taxon>Actinomycetes</taxon>
        <taxon>Micromonosporales</taxon>
        <taxon>Micromonosporaceae</taxon>
        <taxon>Plantactinospora</taxon>
    </lineage>
</organism>
<feature type="compositionally biased region" description="Gly residues" evidence="1">
    <location>
        <begin position="45"/>
        <end position="64"/>
    </location>
</feature>
<dbReference type="Proteomes" id="UP001339911">
    <property type="component" value="Unassembled WGS sequence"/>
</dbReference>
<gene>
    <name evidence="2" type="ORF">V1634_32840</name>
</gene>
<evidence type="ECO:0000313" key="3">
    <source>
        <dbReference type="Proteomes" id="UP001339911"/>
    </source>
</evidence>
<protein>
    <submittedName>
        <fullName evidence="2">Uncharacterized protein</fullName>
    </submittedName>
</protein>
<evidence type="ECO:0000313" key="2">
    <source>
        <dbReference type="EMBL" id="MEE6311623.1"/>
    </source>
</evidence>
<proteinExistence type="predicted"/>
<feature type="region of interest" description="Disordered" evidence="1">
    <location>
        <begin position="39"/>
        <end position="64"/>
    </location>
</feature>
<evidence type="ECO:0000256" key="1">
    <source>
        <dbReference type="SAM" id="MobiDB-lite"/>
    </source>
</evidence>
<comment type="caution">
    <text evidence="2">The sequence shown here is derived from an EMBL/GenBank/DDBJ whole genome shotgun (WGS) entry which is preliminary data.</text>
</comment>
<reference evidence="2 3" key="1">
    <citation type="submission" date="2024-01" db="EMBL/GenBank/DDBJ databases">
        <title>Genome insights into Plantactinospora veratri sp. nov.</title>
        <authorList>
            <person name="Wang L."/>
        </authorList>
    </citation>
    <scope>NUCLEOTIDE SEQUENCE [LARGE SCALE GENOMIC DNA]</scope>
    <source>
        <strain evidence="2 3">NEAU-FHS4</strain>
    </source>
</reference>
<dbReference type="RefSeq" id="WP_331211512.1">
    <property type="nucleotide sequence ID" value="NZ_JAZGQL010000036.1"/>
</dbReference>
<dbReference type="EMBL" id="JAZGQL010000036">
    <property type="protein sequence ID" value="MEE6311623.1"/>
    <property type="molecule type" value="Genomic_DNA"/>
</dbReference>
<sequence>MSKGIAVVPGGRGGPADRARRSALRRRIRETLALRRADAAAGLRAGPGGAPVGPAGDAGQGTPT</sequence>
<accession>A0ABU7SNW0</accession>
<feature type="region of interest" description="Disordered" evidence="1">
    <location>
        <begin position="1"/>
        <end position="22"/>
    </location>
</feature>
<keyword evidence="3" id="KW-1185">Reference proteome</keyword>